<keyword evidence="3" id="KW-1185">Reference proteome</keyword>
<dbReference type="OrthoDB" id="2564904at2759"/>
<evidence type="ECO:0000313" key="2">
    <source>
        <dbReference type="EMBL" id="KZP27877.1"/>
    </source>
</evidence>
<evidence type="ECO:0008006" key="4">
    <source>
        <dbReference type="Google" id="ProtNLM"/>
    </source>
</evidence>
<dbReference type="AlphaFoldDB" id="A0A166R3Y3"/>
<dbReference type="EMBL" id="KV417506">
    <property type="protein sequence ID" value="KZP27877.1"/>
    <property type="molecule type" value="Genomic_DNA"/>
</dbReference>
<accession>A0A166R3Y3</accession>
<evidence type="ECO:0000256" key="1">
    <source>
        <dbReference type="SAM" id="SignalP"/>
    </source>
</evidence>
<feature type="signal peptide" evidence="1">
    <location>
        <begin position="1"/>
        <end position="19"/>
    </location>
</feature>
<sequence>MASSRYLLGLFLLCTGALASNDASTITTSPPARRTPAAPLVQRATTYETTTPLPLTDYNYPYSALPYQVNPYPVGRGPQSGYNVCNSTTEGAASECQTLIANTLSDFCIWGSPIDNGQIGDVEAATVAYCTQPGHGTRIIPAGSITAAQFMKTSGYIQITGLFDQSGINLMANDTGGELDPHGADLFGNPLGGLVYSTGLPSGDNTTYKQVSSWNNFVGSGQFCIKLCDPTVTSPNYCKNEVDLIGCDYNMPASYAANEFTSCEGELQDVVGVYTSAGQTLTWAQPTDGILPATLPWQPKVPASSNCVTYTSAQLFGTASASSVSRMMVYVILFVI</sequence>
<feature type="chain" id="PRO_5007878937" description="Macrofage activating glyco protein" evidence="1">
    <location>
        <begin position="20"/>
        <end position="336"/>
    </location>
</feature>
<dbReference type="STRING" id="436010.A0A166R3Y3"/>
<reference evidence="2 3" key="1">
    <citation type="journal article" date="2016" name="Mol. Biol. Evol.">
        <title>Comparative Genomics of Early-Diverging Mushroom-Forming Fungi Provides Insights into the Origins of Lignocellulose Decay Capabilities.</title>
        <authorList>
            <person name="Nagy L.G."/>
            <person name="Riley R."/>
            <person name="Tritt A."/>
            <person name="Adam C."/>
            <person name="Daum C."/>
            <person name="Floudas D."/>
            <person name="Sun H."/>
            <person name="Yadav J.S."/>
            <person name="Pangilinan J."/>
            <person name="Larsson K.H."/>
            <person name="Matsuura K."/>
            <person name="Barry K."/>
            <person name="Labutti K."/>
            <person name="Kuo R."/>
            <person name="Ohm R.A."/>
            <person name="Bhattacharya S.S."/>
            <person name="Shirouzu T."/>
            <person name="Yoshinaga Y."/>
            <person name="Martin F.M."/>
            <person name="Grigoriev I.V."/>
            <person name="Hibbett D.S."/>
        </authorList>
    </citation>
    <scope>NUCLEOTIDE SEQUENCE [LARGE SCALE GENOMIC DNA]</scope>
    <source>
        <strain evidence="2 3">CBS 109695</strain>
    </source>
</reference>
<proteinExistence type="predicted"/>
<gene>
    <name evidence="2" type="ORF">FIBSPDRAFT_730011</name>
</gene>
<keyword evidence="1" id="KW-0732">Signal</keyword>
<evidence type="ECO:0000313" key="3">
    <source>
        <dbReference type="Proteomes" id="UP000076532"/>
    </source>
</evidence>
<protein>
    <recommendedName>
        <fullName evidence="4">Macrofage activating glyco protein</fullName>
    </recommendedName>
</protein>
<dbReference type="Proteomes" id="UP000076532">
    <property type="component" value="Unassembled WGS sequence"/>
</dbReference>
<organism evidence="2 3">
    <name type="scientific">Athelia psychrophila</name>
    <dbReference type="NCBI Taxonomy" id="1759441"/>
    <lineage>
        <taxon>Eukaryota</taxon>
        <taxon>Fungi</taxon>
        <taxon>Dikarya</taxon>
        <taxon>Basidiomycota</taxon>
        <taxon>Agaricomycotina</taxon>
        <taxon>Agaricomycetes</taxon>
        <taxon>Agaricomycetidae</taxon>
        <taxon>Atheliales</taxon>
        <taxon>Atheliaceae</taxon>
        <taxon>Athelia</taxon>
    </lineage>
</organism>
<name>A0A166R3Y3_9AGAM</name>